<evidence type="ECO:0000313" key="2">
    <source>
        <dbReference type="EMBL" id="OAI13275.1"/>
    </source>
</evidence>
<dbReference type="AlphaFoldDB" id="A0A177N601"/>
<accession>A0A177N601</accession>
<feature type="transmembrane region" description="Helical" evidence="1">
    <location>
        <begin position="48"/>
        <end position="64"/>
    </location>
</feature>
<name>A0A177N601_9GAMM</name>
<protein>
    <submittedName>
        <fullName evidence="2">Uncharacterized protein</fullName>
    </submittedName>
</protein>
<keyword evidence="3" id="KW-1185">Reference proteome</keyword>
<evidence type="ECO:0000256" key="1">
    <source>
        <dbReference type="SAM" id="Phobius"/>
    </source>
</evidence>
<gene>
    <name evidence="2" type="ORF">A1355_13665</name>
</gene>
<comment type="caution">
    <text evidence="2">The sequence shown here is derived from an EMBL/GenBank/DDBJ whole genome shotgun (WGS) entry which is preliminary data.</text>
</comment>
<dbReference type="Proteomes" id="UP000077628">
    <property type="component" value="Unassembled WGS sequence"/>
</dbReference>
<keyword evidence="1" id="KW-0812">Transmembrane</keyword>
<dbReference type="EMBL" id="LUUK01000212">
    <property type="protein sequence ID" value="OAI13275.1"/>
    <property type="molecule type" value="Genomic_DNA"/>
</dbReference>
<reference evidence="3" key="1">
    <citation type="submission" date="2016-03" db="EMBL/GenBank/DDBJ databases">
        <authorList>
            <person name="Heylen K."/>
            <person name="De Vos P."/>
            <person name="Vekeman B."/>
        </authorList>
    </citation>
    <scope>NUCLEOTIDE SEQUENCE [LARGE SCALE GENOMIC DNA]</scope>
    <source>
        <strain evidence="3">R-45383</strain>
    </source>
</reference>
<evidence type="ECO:0000313" key="3">
    <source>
        <dbReference type="Proteomes" id="UP000077628"/>
    </source>
</evidence>
<organism evidence="2 3">
    <name type="scientific">Methylomonas koyamae</name>
    <dbReference type="NCBI Taxonomy" id="702114"/>
    <lineage>
        <taxon>Bacteria</taxon>
        <taxon>Pseudomonadati</taxon>
        <taxon>Pseudomonadota</taxon>
        <taxon>Gammaproteobacteria</taxon>
        <taxon>Methylococcales</taxon>
        <taxon>Methylococcaceae</taxon>
        <taxon>Methylomonas</taxon>
    </lineage>
</organism>
<keyword evidence="1" id="KW-1133">Transmembrane helix</keyword>
<keyword evidence="1" id="KW-0472">Membrane</keyword>
<proteinExistence type="predicted"/>
<sequence>MGSSKDMLPETLSTFALFGFVTFTALALAELVFQCIEQLANRLSHESNYYWATLVFVAWVLGSINNELTVPIIMLSFAMILRGLIVGFGQILRNK</sequence>
<feature type="transmembrane region" description="Helical" evidence="1">
    <location>
        <begin position="12"/>
        <end position="36"/>
    </location>
</feature>
<feature type="transmembrane region" description="Helical" evidence="1">
    <location>
        <begin position="70"/>
        <end position="92"/>
    </location>
</feature>